<dbReference type="PANTHER" id="PTHR10424:SF82">
    <property type="entry name" value="ENVELOPE GLYCOPROTEIN-RELATED"/>
    <property type="match status" value="1"/>
</dbReference>
<keyword evidence="1" id="KW-1133">Transmembrane helix</keyword>
<accession>A0A852NFA2</accession>
<keyword evidence="1" id="KW-0472">Membrane</keyword>
<organism evidence="2 3">
    <name type="scientific">Pteruthius melanotis</name>
    <dbReference type="NCBI Taxonomy" id="357074"/>
    <lineage>
        <taxon>Eukaryota</taxon>
        <taxon>Metazoa</taxon>
        <taxon>Chordata</taxon>
        <taxon>Craniata</taxon>
        <taxon>Vertebrata</taxon>
        <taxon>Euteleostomi</taxon>
        <taxon>Archelosauria</taxon>
        <taxon>Archosauria</taxon>
        <taxon>Dinosauria</taxon>
        <taxon>Saurischia</taxon>
        <taxon>Theropoda</taxon>
        <taxon>Coelurosauria</taxon>
        <taxon>Aves</taxon>
        <taxon>Neognathae</taxon>
        <taxon>Neoaves</taxon>
        <taxon>Telluraves</taxon>
        <taxon>Australaves</taxon>
        <taxon>Passeriformes</taxon>
        <taxon>Sylvioidea</taxon>
        <taxon>Timaliidae</taxon>
        <taxon>Pteruthius</taxon>
    </lineage>
</organism>
<keyword evidence="3" id="KW-1185">Reference proteome</keyword>
<dbReference type="AlphaFoldDB" id="A0A852NFA2"/>
<feature type="non-terminal residue" evidence="2">
    <location>
        <position position="115"/>
    </location>
</feature>
<dbReference type="PANTHER" id="PTHR10424">
    <property type="entry name" value="VIRAL ENVELOPE PROTEIN"/>
    <property type="match status" value="1"/>
</dbReference>
<feature type="non-terminal residue" evidence="2">
    <location>
        <position position="1"/>
    </location>
</feature>
<dbReference type="EMBL" id="WEIY01002036">
    <property type="protein sequence ID" value="NXY12397.1"/>
    <property type="molecule type" value="Genomic_DNA"/>
</dbReference>
<keyword evidence="1" id="KW-0812">Transmembrane</keyword>
<evidence type="ECO:0000256" key="1">
    <source>
        <dbReference type="SAM" id="Phobius"/>
    </source>
</evidence>
<sequence length="115" mass="13383">MTKLREGLEKWQKEREAQQNWYQSWFNHSPWLTTLVSTVAGPLLLLVLGLTFGPCILNKAIVLGKSRLDAAHLMFLHKHHEELHRLHEIQSEYQVPNSPILSLAKETVRCFNEQN</sequence>
<comment type="caution">
    <text evidence="2">The sequence shown here is derived from an EMBL/GenBank/DDBJ whole genome shotgun (WGS) entry which is preliminary data.</text>
</comment>
<protein>
    <submittedName>
        <fullName evidence="2">ENV1 protein</fullName>
    </submittedName>
</protein>
<feature type="transmembrane region" description="Helical" evidence="1">
    <location>
        <begin position="31"/>
        <end position="57"/>
    </location>
</feature>
<dbReference type="InterPro" id="IPR018154">
    <property type="entry name" value="TLV/ENV_coat_polyprotein"/>
</dbReference>
<reference evidence="2" key="1">
    <citation type="submission" date="2020-02" db="EMBL/GenBank/DDBJ databases">
        <title>Bird 10,000 Genomes (B10K) Project - Family phase.</title>
        <authorList>
            <person name="Zhang G."/>
        </authorList>
    </citation>
    <scope>NUCLEOTIDE SEQUENCE</scope>
    <source>
        <strain evidence="2">B10K-IZ-033-77</strain>
    </source>
</reference>
<dbReference type="Pfam" id="PF00429">
    <property type="entry name" value="TLV_coat"/>
    <property type="match status" value="1"/>
</dbReference>
<evidence type="ECO:0000313" key="2">
    <source>
        <dbReference type="EMBL" id="NXY12397.1"/>
    </source>
</evidence>
<proteinExistence type="predicted"/>
<name>A0A852NFA2_9PASS</name>
<evidence type="ECO:0000313" key="3">
    <source>
        <dbReference type="Proteomes" id="UP000603297"/>
    </source>
</evidence>
<gene>
    <name evidence="2" type="primary">Env1_8</name>
    <name evidence="2" type="ORF">PTEMEL_R15961</name>
</gene>
<dbReference type="Proteomes" id="UP000603297">
    <property type="component" value="Unassembled WGS sequence"/>
</dbReference>
<dbReference type="OrthoDB" id="9633697at2759"/>